<protein>
    <submittedName>
        <fullName evidence="2">Uncharacterized protein</fullName>
    </submittedName>
</protein>
<accession>A0AAV2YWI9</accession>
<organism evidence="2 3">
    <name type="scientific">Lagenidium giganteum</name>
    <dbReference type="NCBI Taxonomy" id="4803"/>
    <lineage>
        <taxon>Eukaryota</taxon>
        <taxon>Sar</taxon>
        <taxon>Stramenopiles</taxon>
        <taxon>Oomycota</taxon>
        <taxon>Peronosporomycetes</taxon>
        <taxon>Pythiales</taxon>
        <taxon>Pythiaceae</taxon>
    </lineage>
</organism>
<keyword evidence="3" id="KW-1185">Reference proteome</keyword>
<feature type="region of interest" description="Disordered" evidence="1">
    <location>
        <begin position="1"/>
        <end position="171"/>
    </location>
</feature>
<evidence type="ECO:0000313" key="2">
    <source>
        <dbReference type="EMBL" id="DAZ99320.1"/>
    </source>
</evidence>
<feature type="region of interest" description="Disordered" evidence="1">
    <location>
        <begin position="336"/>
        <end position="355"/>
    </location>
</feature>
<gene>
    <name evidence="2" type="ORF">N0F65_005171</name>
</gene>
<proteinExistence type="predicted"/>
<evidence type="ECO:0000256" key="1">
    <source>
        <dbReference type="SAM" id="MobiDB-lite"/>
    </source>
</evidence>
<reference evidence="2" key="1">
    <citation type="submission" date="2022-11" db="EMBL/GenBank/DDBJ databases">
        <authorList>
            <person name="Morgan W.R."/>
            <person name="Tartar A."/>
        </authorList>
    </citation>
    <scope>NUCLEOTIDE SEQUENCE</scope>
    <source>
        <strain evidence="2">ARSEF 373</strain>
    </source>
</reference>
<sequence>MPTHERTRKAQQRQRAHKQRRSVSSSSDDSERSSGSNSESPRTRESASSDEISFSRRASKDSAVYPVAKLQRLRRIFLNQPTKPKPRRSRATAQVKHRVEARSPVSSRSPSPKVKYSEREKRQPSQEGHATDKRAQHPRKQHIETPSSDDGDEDSSENHRRRRNGGRCPDRIVIPIDDHIHTLCEQVKRLSIQRDLQTNQIHTMLDQAIDELRFLKKQEERTLQSQIQLIHDSFALRLEIFEQQYHAKVAEIQAEMRAAVEREREQSEATILMAAKQLQEQTQQALLNELQPPAVPAVTGSTARRSPVHRNGAAQSGTSHQRKAFRLHHQSIRQGLPTDQAEGDGNVSPVSRQKAKLRALEEKLASFSQDTVQRASKAPTQALDASPGRFPSEAGSPLRKHSPWKPTPLSPLRRRRSTWKNGVSREVTTHEDHASGGEQVAKEDATVADSRARTSRTLSRRFLRPEEEKELVKLRNSIGLAKDWMDQHQ</sequence>
<feature type="compositionally biased region" description="Basic residues" evidence="1">
    <location>
        <begin position="1"/>
        <end position="21"/>
    </location>
</feature>
<feature type="region of interest" description="Disordered" evidence="1">
    <location>
        <begin position="296"/>
        <end position="324"/>
    </location>
</feature>
<feature type="compositionally biased region" description="Low complexity" evidence="1">
    <location>
        <begin position="22"/>
        <end position="40"/>
    </location>
</feature>
<dbReference type="EMBL" id="DAKRPA010000085">
    <property type="protein sequence ID" value="DAZ99320.1"/>
    <property type="molecule type" value="Genomic_DNA"/>
</dbReference>
<feature type="compositionally biased region" description="Basic and acidic residues" evidence="1">
    <location>
        <begin position="427"/>
        <end position="445"/>
    </location>
</feature>
<feature type="compositionally biased region" description="Low complexity" evidence="1">
    <location>
        <begin position="102"/>
        <end position="114"/>
    </location>
</feature>
<reference evidence="2" key="2">
    <citation type="journal article" date="2023" name="Microbiol Resour">
        <title>Decontamination and Annotation of the Draft Genome Sequence of the Oomycete Lagenidium giganteum ARSEF 373.</title>
        <authorList>
            <person name="Morgan W.R."/>
            <person name="Tartar A."/>
        </authorList>
    </citation>
    <scope>NUCLEOTIDE SEQUENCE</scope>
    <source>
        <strain evidence="2">ARSEF 373</strain>
    </source>
</reference>
<comment type="caution">
    <text evidence="2">The sequence shown here is derived from an EMBL/GenBank/DDBJ whole genome shotgun (WGS) entry which is preliminary data.</text>
</comment>
<dbReference type="AlphaFoldDB" id="A0AAV2YWI9"/>
<evidence type="ECO:0000313" key="3">
    <source>
        <dbReference type="Proteomes" id="UP001146120"/>
    </source>
</evidence>
<name>A0AAV2YWI9_9STRA</name>
<feature type="compositionally biased region" description="Basic and acidic residues" evidence="1">
    <location>
        <begin position="115"/>
        <end position="135"/>
    </location>
</feature>
<dbReference type="Proteomes" id="UP001146120">
    <property type="component" value="Unassembled WGS sequence"/>
</dbReference>
<feature type="region of interest" description="Disordered" evidence="1">
    <location>
        <begin position="366"/>
        <end position="461"/>
    </location>
</feature>